<organism evidence="1">
    <name type="scientific">Rhipicephalus appendiculatus</name>
    <name type="common">Brown ear tick</name>
    <dbReference type="NCBI Taxonomy" id="34631"/>
    <lineage>
        <taxon>Eukaryota</taxon>
        <taxon>Metazoa</taxon>
        <taxon>Ecdysozoa</taxon>
        <taxon>Arthropoda</taxon>
        <taxon>Chelicerata</taxon>
        <taxon>Arachnida</taxon>
        <taxon>Acari</taxon>
        <taxon>Parasitiformes</taxon>
        <taxon>Ixodida</taxon>
        <taxon>Ixodoidea</taxon>
        <taxon>Ixodidae</taxon>
        <taxon>Rhipicephalinae</taxon>
        <taxon>Rhipicephalus</taxon>
        <taxon>Rhipicephalus</taxon>
    </lineage>
</organism>
<dbReference type="EMBL" id="GEDV01012378">
    <property type="protein sequence ID" value="JAP76179.1"/>
    <property type="molecule type" value="Transcribed_RNA"/>
</dbReference>
<evidence type="ECO:0000313" key="1">
    <source>
        <dbReference type="EMBL" id="JAP76179.1"/>
    </source>
</evidence>
<reference evidence="1" key="1">
    <citation type="journal article" date="2016" name="Ticks Tick Borne Dis.">
        <title>De novo assembly and annotation of the salivary gland transcriptome of Rhipicephalus appendiculatus male and female ticks during blood feeding.</title>
        <authorList>
            <person name="de Castro M.H."/>
            <person name="de Klerk D."/>
            <person name="Pienaar R."/>
            <person name="Latif A.A."/>
            <person name="Rees D.J."/>
            <person name="Mans B.J."/>
        </authorList>
    </citation>
    <scope>NUCLEOTIDE SEQUENCE</scope>
    <source>
        <tissue evidence="1">Salivary glands</tissue>
    </source>
</reference>
<protein>
    <submittedName>
        <fullName evidence="1">Uncharacterized protein</fullName>
    </submittedName>
</protein>
<sequence length="106" mass="12086">MRWVFRRLYVMYIYYISEHYVNKLEALILGTSSSEEGGLYSCGYQQCLYACVKYIEQQHLGHTGYLFFGVCPSLGSNKRVAKKTQHTTITRGKNTKHSGNTVGTGF</sequence>
<proteinExistence type="predicted"/>
<accession>A0A131YA90</accession>
<dbReference type="AlphaFoldDB" id="A0A131YA90"/>
<name>A0A131YA90_RHIAP</name>